<protein>
    <recommendedName>
        <fullName evidence="5">DUF3558 domain-containing protein</fullName>
    </recommendedName>
</protein>
<reference evidence="3 4" key="1">
    <citation type="journal article" date="2019" name="Environ. Microbiol.">
        <title>Species interactions and distinct microbial communities in high Arctic permafrost affected cryosols are associated with the CH4 and CO2 gas fluxes.</title>
        <authorList>
            <person name="Altshuler I."/>
            <person name="Hamel J."/>
            <person name="Turney S."/>
            <person name="Magnuson E."/>
            <person name="Levesque R."/>
            <person name="Greer C."/>
            <person name="Whyte L.G."/>
        </authorList>
    </citation>
    <scope>NUCLEOTIDE SEQUENCE [LARGE SCALE GENOMIC DNA]</scope>
    <source>
        <strain evidence="3 4">S5.20</strain>
    </source>
</reference>
<evidence type="ECO:0000313" key="4">
    <source>
        <dbReference type="Proteomes" id="UP000320095"/>
    </source>
</evidence>
<dbReference type="RefSeq" id="WP_140692142.1">
    <property type="nucleotide sequence ID" value="NZ_RCZG01000005.1"/>
</dbReference>
<evidence type="ECO:0008006" key="5">
    <source>
        <dbReference type="Google" id="ProtNLM"/>
    </source>
</evidence>
<evidence type="ECO:0000256" key="1">
    <source>
        <dbReference type="SAM" id="MobiDB-lite"/>
    </source>
</evidence>
<feature type="signal peptide" evidence="2">
    <location>
        <begin position="1"/>
        <end position="26"/>
    </location>
</feature>
<dbReference type="Proteomes" id="UP000320095">
    <property type="component" value="Unassembled WGS sequence"/>
</dbReference>
<dbReference type="AlphaFoldDB" id="A0A502E9H8"/>
<evidence type="ECO:0000313" key="3">
    <source>
        <dbReference type="EMBL" id="TPG33562.1"/>
    </source>
</evidence>
<proteinExistence type="predicted"/>
<feature type="chain" id="PRO_5021429345" description="DUF3558 domain-containing protein" evidence="2">
    <location>
        <begin position="27"/>
        <end position="259"/>
    </location>
</feature>
<dbReference type="EMBL" id="RCZG01000005">
    <property type="protein sequence ID" value="TPG33562.1"/>
    <property type="molecule type" value="Genomic_DNA"/>
</dbReference>
<keyword evidence="4" id="KW-1185">Reference proteome</keyword>
<dbReference type="OrthoDB" id="4729621at2"/>
<sequence>MSAKNVAACAATVLALAGGFAAPSSAQPGPNALDALCGTLGWPRALPDVTGQFLSQTIRLGALGCWTNVRGVAPDGGDPVSSPTGTYRTDFRISAMSPSPGMTARRDEMVTLQLTPLDPTTPTGVQPCDWVSADEAGALLGGPVHAEPLGDEAGSVDISCSYSRGLGDTGMQSELRLPQSFPVSAAAQLEMATRGKNGTAVDGVGVTAQCVSEQTTTPPSSTLVVLLGGNRLYRVTSWYGTSCDELKHFAQIAIGRIGA</sequence>
<name>A0A502E9H8_9MYCO</name>
<accession>A0A502E9H8</accession>
<evidence type="ECO:0000256" key="2">
    <source>
        <dbReference type="SAM" id="SignalP"/>
    </source>
</evidence>
<feature type="region of interest" description="Disordered" evidence="1">
    <location>
        <begin position="76"/>
        <end position="103"/>
    </location>
</feature>
<comment type="caution">
    <text evidence="3">The sequence shown here is derived from an EMBL/GenBank/DDBJ whole genome shotgun (WGS) entry which is preliminary data.</text>
</comment>
<organism evidence="3 4">
    <name type="scientific">Mycolicibacterium hodleri</name>
    <dbReference type="NCBI Taxonomy" id="49897"/>
    <lineage>
        <taxon>Bacteria</taxon>
        <taxon>Bacillati</taxon>
        <taxon>Actinomycetota</taxon>
        <taxon>Actinomycetes</taxon>
        <taxon>Mycobacteriales</taxon>
        <taxon>Mycobacteriaceae</taxon>
        <taxon>Mycolicibacterium</taxon>
    </lineage>
</organism>
<keyword evidence="2" id="KW-0732">Signal</keyword>
<gene>
    <name evidence="3" type="ORF">EAH80_14865</name>
</gene>